<comment type="similarity">
    <text evidence="2">Belongs to the SLC13A/DASS transporter (TC 2.A.47) family. DIT1 subfamily.</text>
</comment>
<dbReference type="Proteomes" id="UP000509549">
    <property type="component" value="Chromosome"/>
</dbReference>
<keyword evidence="4 6" id="KW-1133">Transmembrane helix</keyword>
<feature type="transmembrane region" description="Helical" evidence="6">
    <location>
        <begin position="362"/>
        <end position="382"/>
    </location>
</feature>
<sequence length="479" mass="52309">MSKVFKLDGAKLYPSLTLLILFILMWFFLPVPKGVSVQGWHLFIIFILTILALIINPLPMGAIAFCAISVVVLTNTLTLKLTLTCFSSNIVWLIVSAFLLAKGFIKTGLGSRIAYYFVSILGKSTLGLAYGLTAAEVLFAPLMPSNTARGAGIIYPIIDSLNSEYGSKPDVNPEKDTRKKIGSYLIKLLYQINVLTSAMFLTATAGNPLIVSIASSQGVVISWGTWAVACIVPGLISLIVLPMLLYIIYPPEMKSTPEAPAFAKAKLKDLGPLSSGEKIMLLVFALLLGLWVFGERVGIDATTAALFGMAILLISGVLRWDDVISETRAWDTFIWMAVLILLSDQLSKLGVTAFFGEKMQKGVASFSWVTVFLIVGLFYFYVHYFFASMTAHISAMYGTFLVVCINAGVPAMLIALFMGVGSSLSAGLTHYGTGTAPVYFSTKYVTITEWWRIGFIVSVVNLLIWGFIGSAWWKVLGYW</sequence>
<evidence type="ECO:0000313" key="8">
    <source>
        <dbReference type="Proteomes" id="UP000509549"/>
    </source>
</evidence>
<dbReference type="PIRSF" id="PIRSF002457">
    <property type="entry name" value="DASS"/>
    <property type="match status" value="1"/>
</dbReference>
<dbReference type="AlphaFoldDB" id="A0A6J5JY40"/>
<evidence type="ECO:0000256" key="2">
    <source>
        <dbReference type="ARBA" id="ARBA00007349"/>
    </source>
</evidence>
<evidence type="ECO:0000256" key="6">
    <source>
        <dbReference type="SAM" id="Phobius"/>
    </source>
</evidence>
<feature type="transmembrane region" description="Helical" evidence="6">
    <location>
        <begin position="450"/>
        <end position="473"/>
    </location>
</feature>
<dbReference type="GO" id="GO:0016020">
    <property type="term" value="C:membrane"/>
    <property type="evidence" value="ECO:0007669"/>
    <property type="project" value="UniProtKB-SubCell"/>
</dbReference>
<feature type="transmembrane region" description="Helical" evidence="6">
    <location>
        <begin position="299"/>
        <end position="320"/>
    </location>
</feature>
<dbReference type="RefSeq" id="WP_176604790.1">
    <property type="nucleotide sequence ID" value="NZ_LR794158.1"/>
</dbReference>
<feature type="transmembrane region" description="Helical" evidence="6">
    <location>
        <begin position="188"/>
        <end position="214"/>
    </location>
</feature>
<feature type="transmembrane region" description="Helical" evidence="6">
    <location>
        <begin position="226"/>
        <end position="249"/>
    </location>
</feature>
<dbReference type="InterPro" id="IPR001898">
    <property type="entry name" value="SLC13A/DASS"/>
</dbReference>
<evidence type="ECO:0000256" key="3">
    <source>
        <dbReference type="ARBA" id="ARBA00022692"/>
    </source>
</evidence>
<dbReference type="Pfam" id="PF00939">
    <property type="entry name" value="Na_sulph_symp"/>
    <property type="match status" value="1"/>
</dbReference>
<keyword evidence="5 6" id="KW-0472">Membrane</keyword>
<reference evidence="7 8" key="1">
    <citation type="submission" date="2020-04" db="EMBL/GenBank/DDBJ databases">
        <authorList>
            <person name="Graf S J."/>
        </authorList>
    </citation>
    <scope>NUCLEOTIDE SEQUENCE [LARGE SCALE GENOMIC DNA]</scope>
    <source>
        <strain evidence="7">1</strain>
    </source>
</reference>
<feature type="transmembrane region" description="Helical" evidence="6">
    <location>
        <begin position="332"/>
        <end position="356"/>
    </location>
</feature>
<evidence type="ECO:0000256" key="5">
    <source>
        <dbReference type="ARBA" id="ARBA00023136"/>
    </source>
</evidence>
<keyword evidence="8" id="KW-1185">Reference proteome</keyword>
<keyword evidence="3 6" id="KW-0812">Transmembrane</keyword>
<dbReference type="InterPro" id="IPR030676">
    <property type="entry name" value="CitT-rel"/>
</dbReference>
<organism evidence="7 8">
    <name type="scientific">Candidatus Azoamicus ciliaticola</name>
    <dbReference type="NCBI Taxonomy" id="2652803"/>
    <lineage>
        <taxon>Bacteria</taxon>
        <taxon>Pseudomonadati</taxon>
        <taxon>Pseudomonadota</taxon>
        <taxon>Gammaproteobacteria</taxon>
        <taxon>Candidatus Azoamicaceae</taxon>
        <taxon>Candidatus Azoamicus</taxon>
    </lineage>
</organism>
<evidence type="ECO:0000256" key="1">
    <source>
        <dbReference type="ARBA" id="ARBA00004141"/>
    </source>
</evidence>
<evidence type="ECO:0000256" key="4">
    <source>
        <dbReference type="ARBA" id="ARBA00022989"/>
    </source>
</evidence>
<evidence type="ECO:0000313" key="7">
    <source>
        <dbReference type="EMBL" id="CAB3976253.1"/>
    </source>
</evidence>
<protein>
    <submittedName>
        <fullName evidence="7">Malate transporter YflS</fullName>
    </submittedName>
</protein>
<feature type="transmembrane region" description="Helical" evidence="6">
    <location>
        <begin position="81"/>
        <end position="101"/>
    </location>
</feature>
<feature type="transmembrane region" description="Helical" evidence="6">
    <location>
        <begin position="394"/>
        <end position="418"/>
    </location>
</feature>
<dbReference type="KEGG" id="acil:ESZ_00033"/>
<feature type="transmembrane region" description="Helical" evidence="6">
    <location>
        <begin position="12"/>
        <end position="29"/>
    </location>
</feature>
<dbReference type="NCBIfam" id="TIGR00785">
    <property type="entry name" value="dass"/>
    <property type="match status" value="1"/>
</dbReference>
<comment type="subcellular location">
    <subcellularLocation>
        <location evidence="1">Membrane</location>
        <topology evidence="1">Multi-pass membrane protein</topology>
    </subcellularLocation>
</comment>
<feature type="transmembrane region" description="Helical" evidence="6">
    <location>
        <begin position="113"/>
        <end position="139"/>
    </location>
</feature>
<feature type="transmembrane region" description="Helical" evidence="6">
    <location>
        <begin position="41"/>
        <end position="74"/>
    </location>
</feature>
<gene>
    <name evidence="7" type="primary">yflS</name>
    <name evidence="7" type="ORF">ESZ_00033</name>
</gene>
<feature type="transmembrane region" description="Helical" evidence="6">
    <location>
        <begin position="270"/>
        <end position="293"/>
    </location>
</feature>
<dbReference type="PANTHER" id="PTHR42826">
    <property type="entry name" value="DICARBOXYLATE TRANSPORTER 2.1, CHLOROPLASTIC"/>
    <property type="match status" value="1"/>
</dbReference>
<accession>A0A6J5JY40</accession>
<dbReference type="GO" id="GO:0022857">
    <property type="term" value="F:transmembrane transporter activity"/>
    <property type="evidence" value="ECO:0007669"/>
    <property type="project" value="InterPro"/>
</dbReference>
<proteinExistence type="inferred from homology"/>
<dbReference type="EMBL" id="LR794158">
    <property type="protein sequence ID" value="CAB3976253.1"/>
    <property type="molecule type" value="Genomic_DNA"/>
</dbReference>
<name>A0A6J5JY40_9GAMM</name>